<dbReference type="PANTHER" id="PTHR30024:SF47">
    <property type="entry name" value="TAURINE-BINDING PERIPLASMIC PROTEIN"/>
    <property type="match status" value="1"/>
</dbReference>
<evidence type="ECO:0000256" key="4">
    <source>
        <dbReference type="SAM" id="MobiDB-lite"/>
    </source>
</evidence>
<comment type="similarity">
    <text evidence="2">Belongs to the bacterial solute-binding protein SsuA/TauA family.</text>
</comment>
<evidence type="ECO:0000256" key="3">
    <source>
        <dbReference type="ARBA" id="ARBA00022729"/>
    </source>
</evidence>
<evidence type="ECO:0000313" key="7">
    <source>
        <dbReference type="Proteomes" id="UP001178507"/>
    </source>
</evidence>
<comment type="subcellular location">
    <subcellularLocation>
        <location evidence="1">Periplasm</location>
    </subcellularLocation>
</comment>
<feature type="compositionally biased region" description="Gly residues" evidence="4">
    <location>
        <begin position="426"/>
        <end position="445"/>
    </location>
</feature>
<dbReference type="Pfam" id="PF22384">
    <property type="entry name" value="PBP2_Ca3427_like"/>
    <property type="match status" value="1"/>
</dbReference>
<comment type="caution">
    <text evidence="6">The sequence shown here is derived from an EMBL/GenBank/DDBJ whole genome shotgun (WGS) entry which is preliminary data.</text>
</comment>
<feature type="compositionally biased region" description="Pro residues" evidence="4">
    <location>
        <begin position="124"/>
        <end position="141"/>
    </location>
</feature>
<accession>A0AA36HMT2</accession>
<feature type="region of interest" description="Disordered" evidence="4">
    <location>
        <begin position="105"/>
        <end position="180"/>
    </location>
</feature>
<gene>
    <name evidence="6" type="ORF">EVOR1521_LOCUS2205</name>
</gene>
<feature type="compositionally biased region" description="Gly residues" evidence="4">
    <location>
        <begin position="152"/>
        <end position="163"/>
    </location>
</feature>
<evidence type="ECO:0000256" key="2">
    <source>
        <dbReference type="ARBA" id="ARBA00010742"/>
    </source>
</evidence>
<feature type="domain" description="Ca3427-like PBP 2" evidence="5">
    <location>
        <begin position="1674"/>
        <end position="1751"/>
    </location>
</feature>
<name>A0AA36HMT2_9DINO</name>
<evidence type="ECO:0000259" key="5">
    <source>
        <dbReference type="Pfam" id="PF22384"/>
    </source>
</evidence>
<sequence length="1858" mass="205482">MAQGSTAGDGTSMQEVADALRQIVTEQRDQRGRLEELGQAVAGTAQGVTGTQAVTEQVINQVVGQVQGAFQQQQTATQEQVGQIAGAVQSLQQQLAQLVQTAANLTSPGRGGADHGSSSSGGPNGPPGPPGPPGTPGPGTPARPGYSAAADGTGGVQGGGYNGGPQPDGSLPRGPRTGFSAGGVHPAVAYALQQGGVDARVLAKPPFFDPSKTDKVSFQDWSETIITVTDAQIPGTWEILEWVANKQPKVALDQLTLLAQFPHLDRTLVEYTDSNLYAMLTTYTAGEARSLVRQAKRPNGVEAFRLLQVRFNPLTIGRQRAHLTRITNPPESVPLAQLSSEIIAWENRIMEYESKPGADVVSESLRMATIVAMCPAKLKEHLQMNASRYSRYAEIREEIFTFLDHVHGITSTPMDIGSLGKAQSKGGKGSGKGPKGGQGKSGKGKGFGKEAKGKKGGKEGGGSTVTPSQSASQDSDEGRVDSWYATADGTLVRDEGLIEPVFCSPEGYLRVLKYRVANVNKVLTSAAEICNKGHRIVLESGEYQSYIEEYDEYEPERFLEPGEVEYEPALELEDMEEITLGREKNAGQPRGSQDQQHGDVEDCLESVNPLKVALPDPREPTMEERREHNVTHIPFRSWCKHCVRGKSLGAAHRSGTGSATRKVPTISLDYFYLGDAEDNSQPNLIMTDSLTQRVFSMCMPCKGVGHQYNVMIVEKCCRILGYPKAVLKSDTEPSIVALRTEVQKKLPHLSAENATKGESQSNAQAESMVGKIQGQARTMRSALEASYQCVFGPRHPAFAWLIGYAGTLWSRFQRGVDGRTGYERSTGKQWRQRLPQFGECIWYQPLKESGTRKKKFEGKFEDGVFLGIQENSLLKWIGTPEGVTRAWSVKLRPESEKWNLEEFNSFVGLPWHLKPNVSRDGSSIIPVMEKDVVVELHDRPEPERQVVVEKRSKGYVPRGIYIRKDEELAKYGYTGGCDGCEAAKHGLSRKQHSNACRERIVKAMEETAEGKARVERARQRETAFIVAEHEKIEATAATKKRSAEDERVMDQVLKKREIDFDLDVPIPAAGTSPDPLPVEEFPGRGDGGGKPGEGNDEEPSSSSRPMDLGSLARICKKDVDTLSVVYEVSSLEARALLGDLVEEERSLMLQCGAWDVKDVYNLEVAELYSPPRVVEAGKRRGCLSGVAFDLGTTDEDGVPWDFRLPEMREKADHVIDVLQPELLLGCPPCHAFSALQWLNHPGMDDEVVDGRMKEAVGHMDFCAQQYRKQIARQKYFLHEHPKTASSWHVPSIQQLADEPGVMIVDGDMCAQKMESTDHLGTGLVLKPTRYLTNSEEIAKELGKRCSNREVDVKVWRRRDEDAKCYKGPGSGGPNWSQIFRRVTMNADTGETIEDLRWPGDCDGRAYQQKLPESSMNIETMFYYQENGPKMHRHVPLMSGRASQAQVYPRDMVNGIIKGLKKQLARKYPLNSLDFGPVNQEPDLDMSAEDDWQTYIDEVSGKPLNTAKVTEARNEELAYADKYNVWTEVPTQEAWDRLNRAMYGTRDAAACWEAEFTDFFSGKGHGKAKHIHRNYLWLQQKEGLHEFMVHHSTNREVCIYRSRERWNMTPQGTGAMGAKLDADEVDVAVMLSEGAVARIAEGSRTKVIGTYVKSPLRWGIHVKKGSPIREPSHLKGRTFGVSRMLSGSHLMAHVFAHQQGWTPATDAPLQIVGTLNGAREAMGKGEIEAWLWEKFTTKFLVDSGEWDIIGEVPTPWPCFLFVASEKALETKRAEIEDMVSVTRTLCDEFKANAGDKTVQYVSRNHALNLDDAREWLSGTEWACSLSVTDQTFVKTQEALVTIGQLKEAVAHERLYFPLR</sequence>
<feature type="region of interest" description="Disordered" evidence="4">
    <location>
        <begin position="1064"/>
        <end position="1107"/>
    </location>
</feature>
<organism evidence="6 7">
    <name type="scientific">Effrenium voratum</name>
    <dbReference type="NCBI Taxonomy" id="2562239"/>
    <lineage>
        <taxon>Eukaryota</taxon>
        <taxon>Sar</taxon>
        <taxon>Alveolata</taxon>
        <taxon>Dinophyceae</taxon>
        <taxon>Suessiales</taxon>
        <taxon>Symbiodiniaceae</taxon>
        <taxon>Effrenium</taxon>
    </lineage>
</organism>
<feature type="region of interest" description="Disordered" evidence="4">
    <location>
        <begin position="414"/>
        <end position="480"/>
    </location>
</feature>
<feature type="compositionally biased region" description="Basic and acidic residues" evidence="4">
    <location>
        <begin position="447"/>
        <end position="458"/>
    </location>
</feature>
<dbReference type="EMBL" id="CAUJNA010000113">
    <property type="protein sequence ID" value="CAJ1372050.1"/>
    <property type="molecule type" value="Genomic_DNA"/>
</dbReference>
<evidence type="ECO:0000256" key="1">
    <source>
        <dbReference type="ARBA" id="ARBA00004418"/>
    </source>
</evidence>
<keyword evidence="7" id="KW-1185">Reference proteome</keyword>
<dbReference type="SUPFAM" id="SSF53850">
    <property type="entry name" value="Periplasmic binding protein-like II"/>
    <property type="match status" value="1"/>
</dbReference>
<proteinExistence type="inferred from homology"/>
<dbReference type="PANTHER" id="PTHR30024">
    <property type="entry name" value="ALIPHATIC SULFONATES-BINDING PROTEIN-RELATED"/>
    <property type="match status" value="1"/>
</dbReference>
<evidence type="ECO:0000313" key="6">
    <source>
        <dbReference type="EMBL" id="CAJ1372050.1"/>
    </source>
</evidence>
<feature type="compositionally biased region" description="Polar residues" evidence="4">
    <location>
        <begin position="464"/>
        <end position="473"/>
    </location>
</feature>
<keyword evidence="3" id="KW-0732">Signal</keyword>
<dbReference type="InterPro" id="IPR054364">
    <property type="entry name" value="Ca3427-like_PBP2"/>
</dbReference>
<protein>
    <recommendedName>
        <fullName evidence="5">Ca3427-like PBP 2 domain-containing protein</fullName>
    </recommendedName>
</protein>
<dbReference type="Proteomes" id="UP001178507">
    <property type="component" value="Unassembled WGS sequence"/>
</dbReference>
<reference evidence="6" key="1">
    <citation type="submission" date="2023-08" db="EMBL/GenBank/DDBJ databases">
        <authorList>
            <person name="Chen Y."/>
            <person name="Shah S."/>
            <person name="Dougan E. K."/>
            <person name="Thang M."/>
            <person name="Chan C."/>
        </authorList>
    </citation>
    <scope>NUCLEOTIDE SEQUENCE</scope>
</reference>
<dbReference type="Gene3D" id="3.40.190.10">
    <property type="entry name" value="Periplasmic binding protein-like II"/>
    <property type="match status" value="2"/>
</dbReference>